<proteinExistence type="inferred from homology"/>
<dbReference type="OMA" id="TYEDRHT"/>
<feature type="compositionally biased region" description="Basic and acidic residues" evidence="8">
    <location>
        <begin position="10"/>
        <end position="19"/>
    </location>
</feature>
<dbReference type="SUPFAM" id="SSF52540">
    <property type="entry name" value="P-loop containing nucleoside triphosphate hydrolases"/>
    <property type="match status" value="1"/>
</dbReference>
<dbReference type="OrthoDB" id="10265785at2759"/>
<comment type="caution">
    <text evidence="11">The sequence shown here is derived from an EMBL/GenBank/DDBJ whole genome shotgun (WGS) entry which is preliminary data.</text>
</comment>
<sequence>MDQQKNQEQQQEKTSEQNWRELMAQGSQDERPKTEDVTATKGHDFEDYGLNDQLMHGIVEQGFYQPSPVQEESIPLALAGKSIIARAKNGTGKTGAYIIPILEKLDMKAQHLQALILVPTRELALQVSANVRAIGKYMKVECIVCTGGTKFDEDAQRLNNKPQVVVATPGRIWDLMSKKFADFSKAEMLVFDEADKLLSVDFQQIIESIIDKFPVNRQIMLFSATFPIAVKPFKEKHMPDCKEINLMEELTLKGVSQYYVYLQEKQKVACLKALFSKLNINQAIIFCNSTNRVELLAKKITELGMSCYYIHSKMNQIQRNKVFHGFRNGQGRCLVSSDLFTRGIDIQTVNVVVNFDFPKNTETYLHRIGRSGRFGHLGLAVNLITDTDKENMLIVESELDVEMLPMPQEVDKSLY</sequence>
<dbReference type="InterPro" id="IPR014001">
    <property type="entry name" value="Helicase_ATP-bd"/>
</dbReference>
<keyword evidence="5 7" id="KW-0067">ATP-binding</keyword>
<dbReference type="PANTHER" id="PTHR47960">
    <property type="entry name" value="DEAD-BOX ATP-DEPENDENT RNA HELICASE 50"/>
    <property type="match status" value="1"/>
</dbReference>
<dbReference type="CDD" id="cd17940">
    <property type="entry name" value="DEADc_DDX6"/>
    <property type="match status" value="1"/>
</dbReference>
<protein>
    <submittedName>
        <fullName evidence="11">p-loop containing nucleoside triphosphate hydrolase</fullName>
    </submittedName>
</protein>
<evidence type="ECO:0000256" key="6">
    <source>
        <dbReference type="ARBA" id="ARBA00038316"/>
    </source>
</evidence>
<evidence type="ECO:0000256" key="7">
    <source>
        <dbReference type="RuleBase" id="RU000492"/>
    </source>
</evidence>
<evidence type="ECO:0000256" key="2">
    <source>
        <dbReference type="ARBA" id="ARBA00022741"/>
    </source>
</evidence>
<dbReference type="CDD" id="cd18787">
    <property type="entry name" value="SF2_C_DEAD"/>
    <property type="match status" value="1"/>
</dbReference>
<dbReference type="FunCoup" id="A0A0V0R9P6">
    <property type="interactions" value="503"/>
</dbReference>
<name>A0A0V0R9P6_PSEPJ</name>
<dbReference type="GO" id="GO:0003676">
    <property type="term" value="F:nucleic acid binding"/>
    <property type="evidence" value="ECO:0007669"/>
    <property type="project" value="InterPro"/>
</dbReference>
<evidence type="ECO:0000256" key="8">
    <source>
        <dbReference type="SAM" id="MobiDB-lite"/>
    </source>
</evidence>
<organism evidence="11 12">
    <name type="scientific">Pseudocohnilembus persalinus</name>
    <name type="common">Ciliate</name>
    <dbReference type="NCBI Taxonomy" id="266149"/>
    <lineage>
        <taxon>Eukaryota</taxon>
        <taxon>Sar</taxon>
        <taxon>Alveolata</taxon>
        <taxon>Ciliophora</taxon>
        <taxon>Intramacronucleata</taxon>
        <taxon>Oligohymenophorea</taxon>
        <taxon>Scuticociliatia</taxon>
        <taxon>Philasterida</taxon>
        <taxon>Pseudocohnilembidae</taxon>
        <taxon>Pseudocohnilembus</taxon>
    </lineage>
</organism>
<dbReference type="InParanoid" id="A0A0V0R9P6"/>
<evidence type="ECO:0000313" key="12">
    <source>
        <dbReference type="Proteomes" id="UP000054937"/>
    </source>
</evidence>
<accession>A0A0V0R9P6</accession>
<dbReference type="EMBL" id="LDAU01000003">
    <property type="protein sequence ID" value="KRX11195.1"/>
    <property type="molecule type" value="Genomic_DNA"/>
</dbReference>
<dbReference type="SMART" id="SM00490">
    <property type="entry name" value="HELICc"/>
    <property type="match status" value="1"/>
</dbReference>
<dbReference type="SMART" id="SM00487">
    <property type="entry name" value="DEXDc"/>
    <property type="match status" value="1"/>
</dbReference>
<evidence type="ECO:0000313" key="11">
    <source>
        <dbReference type="EMBL" id="KRX11195.1"/>
    </source>
</evidence>
<dbReference type="Proteomes" id="UP000054937">
    <property type="component" value="Unassembled WGS sequence"/>
</dbReference>
<dbReference type="Gene3D" id="3.40.50.300">
    <property type="entry name" value="P-loop containing nucleotide triphosphate hydrolases"/>
    <property type="match status" value="2"/>
</dbReference>
<dbReference type="GO" id="GO:0004386">
    <property type="term" value="F:helicase activity"/>
    <property type="evidence" value="ECO:0007669"/>
    <property type="project" value="UniProtKB-KW"/>
</dbReference>
<keyword evidence="4 7" id="KW-0347">Helicase</keyword>
<dbReference type="GO" id="GO:0016787">
    <property type="term" value="F:hydrolase activity"/>
    <property type="evidence" value="ECO:0007669"/>
    <property type="project" value="UniProtKB-KW"/>
</dbReference>
<keyword evidence="3 7" id="KW-0378">Hydrolase</keyword>
<evidence type="ECO:0000259" key="9">
    <source>
        <dbReference type="SMART" id="SM00487"/>
    </source>
</evidence>
<dbReference type="GO" id="GO:0005737">
    <property type="term" value="C:cytoplasm"/>
    <property type="evidence" value="ECO:0007669"/>
    <property type="project" value="UniProtKB-SubCell"/>
</dbReference>
<dbReference type="InterPro" id="IPR011545">
    <property type="entry name" value="DEAD/DEAH_box_helicase_dom"/>
</dbReference>
<dbReference type="PROSITE" id="PS00039">
    <property type="entry name" value="DEAD_ATP_HELICASE"/>
    <property type="match status" value="1"/>
</dbReference>
<gene>
    <name evidence="11" type="ORF">PPERSA_07720</name>
</gene>
<dbReference type="GO" id="GO:0005524">
    <property type="term" value="F:ATP binding"/>
    <property type="evidence" value="ECO:0007669"/>
    <property type="project" value="UniProtKB-KW"/>
</dbReference>
<feature type="domain" description="Helicase C-terminal" evidence="10">
    <location>
        <begin position="294"/>
        <end position="375"/>
    </location>
</feature>
<dbReference type="InterPro" id="IPR027417">
    <property type="entry name" value="P-loop_NTPase"/>
</dbReference>
<reference evidence="11 12" key="1">
    <citation type="journal article" date="2015" name="Sci. Rep.">
        <title>Genome of the facultative scuticociliatosis pathogen Pseudocohnilembus persalinus provides insight into its virulence through horizontal gene transfer.</title>
        <authorList>
            <person name="Xiong J."/>
            <person name="Wang G."/>
            <person name="Cheng J."/>
            <person name="Tian M."/>
            <person name="Pan X."/>
            <person name="Warren A."/>
            <person name="Jiang C."/>
            <person name="Yuan D."/>
            <person name="Miao W."/>
        </authorList>
    </citation>
    <scope>NUCLEOTIDE SEQUENCE [LARGE SCALE GENOMIC DNA]</scope>
    <source>
        <strain evidence="11">36N120E</strain>
    </source>
</reference>
<feature type="region of interest" description="Disordered" evidence="8">
    <location>
        <begin position="1"/>
        <end position="45"/>
    </location>
</feature>
<feature type="domain" description="Helicase ATP-binding" evidence="9">
    <location>
        <begin position="62"/>
        <end position="258"/>
    </location>
</feature>
<keyword evidence="12" id="KW-1185">Reference proteome</keyword>
<dbReference type="InterPro" id="IPR001650">
    <property type="entry name" value="Helicase_C-like"/>
</dbReference>
<dbReference type="Pfam" id="PF00270">
    <property type="entry name" value="DEAD"/>
    <property type="match status" value="1"/>
</dbReference>
<feature type="compositionally biased region" description="Basic and acidic residues" evidence="8">
    <location>
        <begin position="28"/>
        <end position="45"/>
    </location>
</feature>
<comment type="subcellular location">
    <subcellularLocation>
        <location evidence="1">Cytoplasm</location>
    </subcellularLocation>
</comment>
<dbReference type="AlphaFoldDB" id="A0A0V0R9P6"/>
<evidence type="ECO:0000256" key="5">
    <source>
        <dbReference type="ARBA" id="ARBA00022840"/>
    </source>
</evidence>
<evidence type="ECO:0000256" key="3">
    <source>
        <dbReference type="ARBA" id="ARBA00022801"/>
    </source>
</evidence>
<comment type="similarity">
    <text evidence="6">Belongs to the DEAD box helicase family. DDX6/DHH1 subfamily.</text>
</comment>
<evidence type="ECO:0000256" key="4">
    <source>
        <dbReference type="ARBA" id="ARBA00022806"/>
    </source>
</evidence>
<evidence type="ECO:0000259" key="10">
    <source>
        <dbReference type="SMART" id="SM00490"/>
    </source>
</evidence>
<dbReference type="InterPro" id="IPR000629">
    <property type="entry name" value="RNA-helicase_DEAD-box_CS"/>
</dbReference>
<dbReference type="Pfam" id="PF00271">
    <property type="entry name" value="Helicase_C"/>
    <property type="match status" value="1"/>
</dbReference>
<evidence type="ECO:0000256" key="1">
    <source>
        <dbReference type="ARBA" id="ARBA00004496"/>
    </source>
</evidence>
<keyword evidence="2 7" id="KW-0547">Nucleotide-binding</keyword>